<feature type="transmembrane region" description="Helical" evidence="5">
    <location>
        <begin position="94"/>
        <end position="116"/>
    </location>
</feature>
<organism evidence="7 8">
    <name type="scientific">Natrialba swarupiae</name>
    <dbReference type="NCBI Taxonomy" id="2448032"/>
    <lineage>
        <taxon>Archaea</taxon>
        <taxon>Methanobacteriati</taxon>
        <taxon>Methanobacteriota</taxon>
        <taxon>Stenosarchaea group</taxon>
        <taxon>Halobacteria</taxon>
        <taxon>Halobacteriales</taxon>
        <taxon>Natrialbaceae</taxon>
        <taxon>Natrialba</taxon>
    </lineage>
</organism>
<keyword evidence="8" id="KW-1185">Reference proteome</keyword>
<dbReference type="InterPro" id="IPR050638">
    <property type="entry name" value="AA-Vitamin_Transporters"/>
</dbReference>
<dbReference type="AlphaFoldDB" id="A0A5D5AKI3"/>
<dbReference type="InterPro" id="IPR000620">
    <property type="entry name" value="EamA_dom"/>
</dbReference>
<feature type="transmembrane region" description="Helical" evidence="5">
    <location>
        <begin position="182"/>
        <end position="200"/>
    </location>
</feature>
<comment type="subcellular location">
    <subcellularLocation>
        <location evidence="1">Membrane</location>
        <topology evidence="1">Multi-pass membrane protein</topology>
    </subcellularLocation>
</comment>
<dbReference type="PANTHER" id="PTHR32322:SF2">
    <property type="entry name" value="EAMA DOMAIN-CONTAINING PROTEIN"/>
    <property type="match status" value="1"/>
</dbReference>
<dbReference type="Pfam" id="PF00892">
    <property type="entry name" value="EamA"/>
    <property type="match status" value="2"/>
</dbReference>
<dbReference type="Proteomes" id="UP000324104">
    <property type="component" value="Unassembled WGS sequence"/>
</dbReference>
<feature type="transmembrane region" description="Helical" evidence="5">
    <location>
        <begin position="150"/>
        <end position="170"/>
    </location>
</feature>
<feature type="transmembrane region" description="Helical" evidence="5">
    <location>
        <begin position="67"/>
        <end position="88"/>
    </location>
</feature>
<evidence type="ECO:0000256" key="5">
    <source>
        <dbReference type="SAM" id="Phobius"/>
    </source>
</evidence>
<evidence type="ECO:0000256" key="3">
    <source>
        <dbReference type="ARBA" id="ARBA00022989"/>
    </source>
</evidence>
<dbReference type="RefSeq" id="WP_149081099.1">
    <property type="nucleotide sequence ID" value="NZ_VTAW01000009.1"/>
</dbReference>
<feature type="domain" description="EamA" evidence="6">
    <location>
        <begin position="7"/>
        <end position="140"/>
    </location>
</feature>
<evidence type="ECO:0000313" key="8">
    <source>
        <dbReference type="Proteomes" id="UP000324104"/>
    </source>
</evidence>
<dbReference type="SUPFAM" id="SSF103481">
    <property type="entry name" value="Multidrug resistance efflux transporter EmrE"/>
    <property type="match status" value="2"/>
</dbReference>
<dbReference type="InterPro" id="IPR037185">
    <property type="entry name" value="EmrE-like"/>
</dbReference>
<reference evidence="7 8" key="1">
    <citation type="submission" date="2019-08" db="EMBL/GenBank/DDBJ databases">
        <title>Archaea genome.</title>
        <authorList>
            <person name="Kajale S."/>
            <person name="Shouche Y."/>
            <person name="Deshpande N."/>
            <person name="Sharma A."/>
        </authorList>
    </citation>
    <scope>NUCLEOTIDE SEQUENCE [LARGE SCALE GENOMIC DNA]</scope>
    <source>
        <strain evidence="7 8">ESP3B_9</strain>
    </source>
</reference>
<feature type="transmembrane region" description="Helical" evidence="5">
    <location>
        <begin position="249"/>
        <end position="266"/>
    </location>
</feature>
<proteinExistence type="predicted"/>
<keyword evidence="3 5" id="KW-1133">Transmembrane helix</keyword>
<feature type="domain" description="EamA" evidence="6">
    <location>
        <begin position="151"/>
        <end position="287"/>
    </location>
</feature>
<keyword evidence="4 5" id="KW-0472">Membrane</keyword>
<sequence length="349" mass="35222">MNVNRDVFLFAALAVAWGTAFTAIEIGLESLPPILFAALRFDVAAVVFAGIVLAMGLEWRPRTNADWIAIGVGGGLLVGAHFALLFLGQSYVSSAVSAIVMSLIPILTPPLALAVLPRARVRAPAVLGLVVGLAGIVAIATAGGSLDGQALGIGLLLAAALSFAVGSVILERTERTLSTMSLQAWAMAVGAVLLHALSLAHPGEHIASMSAATPATVGAIAYLGLVSTAGGFLLYFALLERVGATEASLINYAAPVVAVVVGWVVLGEAVTLTTIVGFALILVGFALCKIDTLWKTAGPVVGYGPSRPPVSGVVPADPCAENGVVVDGDGNVFVAVPSADTRCGAPAAD</sequence>
<dbReference type="PANTHER" id="PTHR32322">
    <property type="entry name" value="INNER MEMBRANE TRANSPORTER"/>
    <property type="match status" value="1"/>
</dbReference>
<protein>
    <submittedName>
        <fullName evidence="7">DMT family transporter</fullName>
    </submittedName>
</protein>
<feature type="transmembrane region" description="Helical" evidence="5">
    <location>
        <begin position="32"/>
        <end position="55"/>
    </location>
</feature>
<feature type="transmembrane region" description="Helical" evidence="5">
    <location>
        <begin position="123"/>
        <end position="144"/>
    </location>
</feature>
<keyword evidence="2 5" id="KW-0812">Transmembrane</keyword>
<evidence type="ECO:0000256" key="4">
    <source>
        <dbReference type="ARBA" id="ARBA00023136"/>
    </source>
</evidence>
<dbReference type="GO" id="GO:0016020">
    <property type="term" value="C:membrane"/>
    <property type="evidence" value="ECO:0007669"/>
    <property type="project" value="UniProtKB-SubCell"/>
</dbReference>
<gene>
    <name evidence="7" type="ORF">FYC77_08605</name>
</gene>
<dbReference type="EMBL" id="VTAW01000009">
    <property type="protein sequence ID" value="TYT62279.1"/>
    <property type="molecule type" value="Genomic_DNA"/>
</dbReference>
<evidence type="ECO:0000256" key="1">
    <source>
        <dbReference type="ARBA" id="ARBA00004141"/>
    </source>
</evidence>
<name>A0A5D5AKI3_9EURY</name>
<evidence type="ECO:0000256" key="2">
    <source>
        <dbReference type="ARBA" id="ARBA00022692"/>
    </source>
</evidence>
<feature type="transmembrane region" description="Helical" evidence="5">
    <location>
        <begin position="220"/>
        <end position="237"/>
    </location>
</feature>
<comment type="caution">
    <text evidence="7">The sequence shown here is derived from an EMBL/GenBank/DDBJ whole genome shotgun (WGS) entry which is preliminary data.</text>
</comment>
<evidence type="ECO:0000259" key="6">
    <source>
        <dbReference type="Pfam" id="PF00892"/>
    </source>
</evidence>
<evidence type="ECO:0000313" key="7">
    <source>
        <dbReference type="EMBL" id="TYT62279.1"/>
    </source>
</evidence>
<feature type="transmembrane region" description="Helical" evidence="5">
    <location>
        <begin position="272"/>
        <end position="288"/>
    </location>
</feature>
<accession>A0A5D5AKI3</accession>